<evidence type="ECO:0000256" key="5">
    <source>
        <dbReference type="SAM" id="SignalP"/>
    </source>
</evidence>
<gene>
    <name evidence="6" type="ORF">BLX24_02260</name>
</gene>
<keyword evidence="5" id="KW-0732">Signal</keyword>
<dbReference type="RefSeq" id="WP_071501434.1">
    <property type="nucleotide sequence ID" value="NZ_MORL01000001.1"/>
</dbReference>
<feature type="chain" id="PRO_5010298916" evidence="5">
    <location>
        <begin position="20"/>
        <end position="476"/>
    </location>
</feature>
<proteinExistence type="predicted"/>
<dbReference type="InterPro" id="IPR011990">
    <property type="entry name" value="TPR-like_helical_dom_sf"/>
</dbReference>
<keyword evidence="4" id="KW-0175">Coiled coil</keyword>
<dbReference type="PANTHER" id="PTHR44943:SF8">
    <property type="entry name" value="TPR REPEAT-CONTAINING PROTEIN MJ0263"/>
    <property type="match status" value="1"/>
</dbReference>
<dbReference type="SMART" id="SM00028">
    <property type="entry name" value="TPR"/>
    <property type="match status" value="3"/>
</dbReference>
<feature type="coiled-coil region" evidence="4">
    <location>
        <begin position="337"/>
        <end position="381"/>
    </location>
</feature>
<evidence type="ECO:0000256" key="3">
    <source>
        <dbReference type="PROSITE-ProRule" id="PRU00339"/>
    </source>
</evidence>
<evidence type="ECO:0000313" key="7">
    <source>
        <dbReference type="Proteomes" id="UP000181790"/>
    </source>
</evidence>
<evidence type="ECO:0000313" key="6">
    <source>
        <dbReference type="EMBL" id="OIN60930.1"/>
    </source>
</evidence>
<evidence type="ECO:0000256" key="1">
    <source>
        <dbReference type="ARBA" id="ARBA00022737"/>
    </source>
</evidence>
<dbReference type="Gene3D" id="1.25.40.10">
    <property type="entry name" value="Tetratricopeptide repeat domain"/>
    <property type="match status" value="2"/>
</dbReference>
<accession>A0A1S2VRB2</accession>
<dbReference type="Proteomes" id="UP000181790">
    <property type="component" value="Unassembled WGS sequence"/>
</dbReference>
<evidence type="ECO:0000256" key="4">
    <source>
        <dbReference type="SAM" id="Coils"/>
    </source>
</evidence>
<dbReference type="SUPFAM" id="SSF48452">
    <property type="entry name" value="TPR-like"/>
    <property type="match status" value="2"/>
</dbReference>
<comment type="caution">
    <text evidence="6">The sequence shown here is derived from an EMBL/GenBank/DDBJ whole genome shotgun (WGS) entry which is preliminary data.</text>
</comment>
<sequence>MKKVVVATALSLTSLVAAAQTSAILNFQNGTLDKAKTEIDKAVTDAKLSTKAKTWYTKGQIYEAIAIDQTGVYSKLDSSAALAAYEAYKKALEVEPNGGKMNKEITEALAGQKLYQALMGQGAAKYQNKNFKDAIKMMSLAGEVMPKDTLSPLYTGISAQQAQDASLAKTQFEKYMANGGKDASVIYSLAMLYRNDKEVDKALATIDKGLQVLPANKDLAAEKVNIMLSSGRMNEAIAGMKQLIEKDPTNAINALNLGIVYTQGADKLSDEIKKLTEESKRGADLKKKVTAEKDALDAINGEIARLSAAIKKNPKAADLKRQLADVQKRQPEAAASVKQAEEALKAEEAKGVNAAANEQKIAELRKQLEEQRNSAKEYYTKALSIDPNNYDANFNMGVAFFNEAAELNRQLSNMDVKEYQAKGKEVEGRVCGKFKKALPYFEKAKSVKDETEVQEVLTSLQNNLKQMEEKKVVCVE</sequence>
<dbReference type="Pfam" id="PF13181">
    <property type="entry name" value="TPR_8"/>
    <property type="match status" value="1"/>
</dbReference>
<feature type="signal peptide" evidence="5">
    <location>
        <begin position="1"/>
        <end position="19"/>
    </location>
</feature>
<dbReference type="InterPro" id="IPR019734">
    <property type="entry name" value="TPR_rpt"/>
</dbReference>
<organism evidence="6 7">
    <name type="scientific">Arsenicibacter rosenii</name>
    <dbReference type="NCBI Taxonomy" id="1750698"/>
    <lineage>
        <taxon>Bacteria</taxon>
        <taxon>Pseudomonadati</taxon>
        <taxon>Bacteroidota</taxon>
        <taxon>Cytophagia</taxon>
        <taxon>Cytophagales</taxon>
        <taxon>Spirosomataceae</taxon>
        <taxon>Arsenicibacter</taxon>
    </lineage>
</organism>
<dbReference type="EMBL" id="MORL01000001">
    <property type="protein sequence ID" value="OIN60930.1"/>
    <property type="molecule type" value="Genomic_DNA"/>
</dbReference>
<keyword evidence="7" id="KW-1185">Reference proteome</keyword>
<dbReference type="OrthoDB" id="739506at2"/>
<keyword evidence="1" id="KW-0677">Repeat</keyword>
<dbReference type="PANTHER" id="PTHR44943">
    <property type="entry name" value="CELLULOSE SYNTHASE OPERON PROTEIN C"/>
    <property type="match status" value="1"/>
</dbReference>
<keyword evidence="2 3" id="KW-0802">TPR repeat</keyword>
<feature type="repeat" description="TPR" evidence="3">
    <location>
        <begin position="183"/>
        <end position="216"/>
    </location>
</feature>
<protein>
    <submittedName>
        <fullName evidence="6">Uncharacterized protein</fullName>
    </submittedName>
</protein>
<dbReference type="InterPro" id="IPR051685">
    <property type="entry name" value="Ycf3/AcsC/BcsC/TPR_MFPF"/>
</dbReference>
<reference evidence="6 7" key="1">
    <citation type="submission" date="2016-10" db="EMBL/GenBank/DDBJ databases">
        <title>Arsenicibacter rosenii gen. nov., sp. nov., an efficient arsenic-methylating bacterium isolated from an arsenic-contaminated paddy soil.</title>
        <authorList>
            <person name="Huang K."/>
        </authorList>
    </citation>
    <scope>NUCLEOTIDE SEQUENCE [LARGE SCALE GENOMIC DNA]</scope>
    <source>
        <strain evidence="6 7">SM-1</strain>
    </source>
</reference>
<evidence type="ECO:0000256" key="2">
    <source>
        <dbReference type="ARBA" id="ARBA00022803"/>
    </source>
</evidence>
<name>A0A1S2VRB2_9BACT</name>
<dbReference type="AlphaFoldDB" id="A0A1S2VRB2"/>
<dbReference type="PROSITE" id="PS50005">
    <property type="entry name" value="TPR"/>
    <property type="match status" value="1"/>
</dbReference>